<organism evidence="1 2">
    <name type="scientific">Flavobacterium beibuense</name>
    <dbReference type="NCBI Taxonomy" id="657326"/>
    <lineage>
        <taxon>Bacteria</taxon>
        <taxon>Pseudomonadati</taxon>
        <taxon>Bacteroidota</taxon>
        <taxon>Flavobacteriia</taxon>
        <taxon>Flavobacteriales</taxon>
        <taxon>Flavobacteriaceae</taxon>
        <taxon>Flavobacterium</taxon>
    </lineage>
</organism>
<gene>
    <name evidence="1" type="ORF">NU09_2407</name>
</gene>
<reference evidence="1 2" key="1">
    <citation type="submission" date="2014-12" db="EMBL/GenBank/DDBJ databases">
        <title>Genome sequence of Flavobacterium beibuense RSKm HC5.</title>
        <authorList>
            <person name="Kim J.F."/>
            <person name="Song J.Y."/>
            <person name="Kwak M.-J."/>
            <person name="Lee S.-W."/>
        </authorList>
    </citation>
    <scope>NUCLEOTIDE SEQUENCE [LARGE SCALE GENOMIC DNA]</scope>
    <source>
        <strain evidence="1 2">RSKm HC5</strain>
    </source>
</reference>
<evidence type="ECO:0000313" key="2">
    <source>
        <dbReference type="Proteomes" id="UP000289775"/>
    </source>
</evidence>
<dbReference type="AlphaFoldDB" id="A0A444W888"/>
<proteinExistence type="predicted"/>
<dbReference type="Proteomes" id="UP000289775">
    <property type="component" value="Unassembled WGS sequence"/>
</dbReference>
<keyword evidence="2" id="KW-1185">Reference proteome</keyword>
<sequence length="38" mass="4586">MFLKKAETPHTADLTIFELFKKLNFIIFKSLHKQYSKK</sequence>
<accession>A0A444W888</accession>
<protein>
    <submittedName>
        <fullName evidence="1">Uncharacterized protein</fullName>
    </submittedName>
</protein>
<dbReference type="EMBL" id="JUIW01000008">
    <property type="protein sequence ID" value="RYJ42003.1"/>
    <property type="molecule type" value="Genomic_DNA"/>
</dbReference>
<evidence type="ECO:0000313" key="1">
    <source>
        <dbReference type="EMBL" id="RYJ42003.1"/>
    </source>
</evidence>
<comment type="caution">
    <text evidence="1">The sequence shown here is derived from an EMBL/GenBank/DDBJ whole genome shotgun (WGS) entry which is preliminary data.</text>
</comment>
<name>A0A444W888_9FLAO</name>